<keyword evidence="4 5" id="KW-0862">Zinc</keyword>
<keyword evidence="2" id="KW-0677">Repeat</keyword>
<dbReference type="InterPro" id="IPR001305">
    <property type="entry name" value="HSP_DnaJ_Cys-rich_dom"/>
</dbReference>
<keyword evidence="1 5" id="KW-0479">Metal-binding</keyword>
<dbReference type="InterPro" id="IPR044713">
    <property type="entry name" value="DNJA1/2-like"/>
</dbReference>
<dbReference type="PROSITE" id="PS50076">
    <property type="entry name" value="DNAJ_2"/>
    <property type="match status" value="1"/>
</dbReference>
<dbReference type="Proteomes" id="UP000777482">
    <property type="component" value="Unassembled WGS sequence"/>
</dbReference>
<dbReference type="FunFam" id="2.10.230.10:FF:000001">
    <property type="entry name" value="DnaJ subfamily A member 2"/>
    <property type="match status" value="1"/>
</dbReference>
<dbReference type="InterPro" id="IPR008971">
    <property type="entry name" value="HSP40/DnaJ_pept-bd"/>
</dbReference>
<dbReference type="FunFam" id="2.60.260.20:FF:000013">
    <property type="entry name" value="DnaJ subfamily B member 11"/>
    <property type="match status" value="1"/>
</dbReference>
<keyword evidence="3 5" id="KW-0863">Zinc-finger</keyword>
<dbReference type="InterPro" id="IPR036869">
    <property type="entry name" value="J_dom_sf"/>
</dbReference>
<proteinExistence type="predicted"/>
<feature type="signal peptide" evidence="6">
    <location>
        <begin position="1"/>
        <end position="21"/>
    </location>
</feature>
<organism evidence="9 10">
    <name type="scientific">Rhodotorula mucilaginosa</name>
    <name type="common">Yeast</name>
    <name type="synonym">Rhodotorula rubra</name>
    <dbReference type="NCBI Taxonomy" id="5537"/>
    <lineage>
        <taxon>Eukaryota</taxon>
        <taxon>Fungi</taxon>
        <taxon>Dikarya</taxon>
        <taxon>Basidiomycota</taxon>
        <taxon>Pucciniomycotina</taxon>
        <taxon>Microbotryomycetes</taxon>
        <taxon>Sporidiobolales</taxon>
        <taxon>Sporidiobolaceae</taxon>
        <taxon>Rhodotorula</taxon>
    </lineage>
</organism>
<accession>A0A9P6WAB9</accession>
<dbReference type="SUPFAM" id="SSF46565">
    <property type="entry name" value="Chaperone J-domain"/>
    <property type="match status" value="1"/>
</dbReference>
<dbReference type="OrthoDB" id="550424at2759"/>
<dbReference type="CDD" id="cd10747">
    <property type="entry name" value="DnaJ_C"/>
    <property type="match status" value="1"/>
</dbReference>
<evidence type="ECO:0000259" key="8">
    <source>
        <dbReference type="PROSITE" id="PS51188"/>
    </source>
</evidence>
<dbReference type="GO" id="GO:0008270">
    <property type="term" value="F:zinc ion binding"/>
    <property type="evidence" value="ECO:0007669"/>
    <property type="project" value="UniProtKB-KW"/>
</dbReference>
<dbReference type="SUPFAM" id="SSF57938">
    <property type="entry name" value="DnaJ/Hsp40 cysteine-rich domain"/>
    <property type="match status" value="1"/>
</dbReference>
<keyword evidence="6" id="KW-0732">Signal</keyword>
<dbReference type="CDD" id="cd06257">
    <property type="entry name" value="DnaJ"/>
    <property type="match status" value="1"/>
</dbReference>
<dbReference type="AlphaFoldDB" id="A0A9P6WAB9"/>
<sequence>MLGATLARILVLVALAATALARDFYQVLGLDRSCSEKDLKRASAPFARNVPARETDGFLTFFLSPWSRRAILLSCSTETEQAVSTPPVDPDKNDSEEAKAKFLDVSRAYEVLSDSELRQTYDRYGEEGLKQRESGGGAGGDPYDIFRQAFGFGGGQQQRRGQNMLAEIEVDLKAMYEGDSMKVSRASVCISSELRQADSPASVNSSKSGGKLFATGVTVNGPLCTGARSEKDVVTCQTCDGRGVRLVRHQLGPGIFQQVQMHCDRCGGRGQTIKHYCPSCKGARIVDTVSDLDLHIDRGMPEGEEIVFEGEADESPDLEAGDVIVRVRSKKEKGGFVRKDSNLYWKEPISVAEALLGFRHTVKGLDGHDIVLSRSGVTQPGFVDVVSGEGMPIYHLTGHGNLFVEYQVVMPPSLTPKQREALQLAFGYRPPVNKSASAHTEL</sequence>
<dbReference type="EMBL" id="PUHQ01000004">
    <property type="protein sequence ID" value="KAG0666639.1"/>
    <property type="molecule type" value="Genomic_DNA"/>
</dbReference>
<evidence type="ECO:0000256" key="5">
    <source>
        <dbReference type="PROSITE-ProRule" id="PRU00546"/>
    </source>
</evidence>
<dbReference type="PRINTS" id="PR00625">
    <property type="entry name" value="JDOMAIN"/>
</dbReference>
<dbReference type="InterPro" id="IPR036410">
    <property type="entry name" value="HSP_DnaJ_Cys-rich_dom_sf"/>
</dbReference>
<comment type="caution">
    <text evidence="9">The sequence shown here is derived from an EMBL/GenBank/DDBJ whole genome shotgun (WGS) entry which is preliminary data.</text>
</comment>
<dbReference type="GO" id="GO:0051082">
    <property type="term" value="F:unfolded protein binding"/>
    <property type="evidence" value="ECO:0007669"/>
    <property type="project" value="InterPro"/>
</dbReference>
<reference evidence="9 10" key="1">
    <citation type="submission" date="2020-11" db="EMBL/GenBank/DDBJ databases">
        <title>Kefir isolates.</title>
        <authorList>
            <person name="Marcisauskas S."/>
            <person name="Kim Y."/>
            <person name="Blasche S."/>
        </authorList>
    </citation>
    <scope>NUCLEOTIDE SEQUENCE [LARGE SCALE GENOMIC DNA]</scope>
    <source>
        <strain evidence="9 10">KR</strain>
    </source>
</reference>
<dbReference type="Pfam" id="PF00684">
    <property type="entry name" value="DnaJ_CXXCXGXG"/>
    <property type="match status" value="1"/>
</dbReference>
<dbReference type="CDD" id="cd10719">
    <property type="entry name" value="DnaJ_zf"/>
    <property type="match status" value="1"/>
</dbReference>
<keyword evidence="10" id="KW-1185">Reference proteome</keyword>
<gene>
    <name evidence="9" type="primary">SCJ1</name>
    <name evidence="9" type="ORF">C6P46_004305</name>
</gene>
<evidence type="ECO:0000256" key="1">
    <source>
        <dbReference type="ARBA" id="ARBA00022723"/>
    </source>
</evidence>
<dbReference type="Pfam" id="PF00226">
    <property type="entry name" value="DnaJ"/>
    <property type="match status" value="1"/>
</dbReference>
<evidence type="ECO:0000256" key="2">
    <source>
        <dbReference type="ARBA" id="ARBA00022737"/>
    </source>
</evidence>
<name>A0A9P6WAB9_RHOMI</name>
<dbReference type="PROSITE" id="PS51188">
    <property type="entry name" value="ZF_CR"/>
    <property type="match status" value="1"/>
</dbReference>
<dbReference type="Pfam" id="PF01556">
    <property type="entry name" value="DnaJ_C"/>
    <property type="match status" value="1"/>
</dbReference>
<feature type="domain" description="CR-type" evidence="8">
    <location>
        <begin position="208"/>
        <end position="289"/>
    </location>
</feature>
<protein>
    <submittedName>
        <fullName evidence="9">DnaJ- protein scj1</fullName>
    </submittedName>
</protein>
<evidence type="ECO:0000256" key="4">
    <source>
        <dbReference type="ARBA" id="ARBA00022833"/>
    </source>
</evidence>
<dbReference type="GO" id="GO:0006457">
    <property type="term" value="P:protein folding"/>
    <property type="evidence" value="ECO:0007669"/>
    <property type="project" value="InterPro"/>
</dbReference>
<dbReference type="Gene3D" id="2.60.260.20">
    <property type="entry name" value="Urease metallochaperone UreE, N-terminal domain"/>
    <property type="match status" value="2"/>
</dbReference>
<dbReference type="GO" id="GO:0030544">
    <property type="term" value="F:Hsp70 protein binding"/>
    <property type="evidence" value="ECO:0007669"/>
    <property type="project" value="InterPro"/>
</dbReference>
<evidence type="ECO:0000313" key="9">
    <source>
        <dbReference type="EMBL" id="KAG0666639.1"/>
    </source>
</evidence>
<feature type="chain" id="PRO_5040164288" evidence="6">
    <location>
        <begin position="22"/>
        <end position="442"/>
    </location>
</feature>
<dbReference type="Gene3D" id="1.10.287.110">
    <property type="entry name" value="DnaJ domain"/>
    <property type="match status" value="1"/>
</dbReference>
<evidence type="ECO:0000259" key="7">
    <source>
        <dbReference type="PROSITE" id="PS50076"/>
    </source>
</evidence>
<dbReference type="InterPro" id="IPR002939">
    <property type="entry name" value="DnaJ_C"/>
</dbReference>
<feature type="zinc finger region" description="CR-type" evidence="5">
    <location>
        <begin position="208"/>
        <end position="289"/>
    </location>
</feature>
<evidence type="ECO:0000256" key="3">
    <source>
        <dbReference type="ARBA" id="ARBA00022771"/>
    </source>
</evidence>
<dbReference type="InterPro" id="IPR001623">
    <property type="entry name" value="DnaJ_domain"/>
</dbReference>
<evidence type="ECO:0000313" key="10">
    <source>
        <dbReference type="Proteomes" id="UP000777482"/>
    </source>
</evidence>
<dbReference type="Gene3D" id="2.10.230.10">
    <property type="entry name" value="Heat shock protein DnaJ, cysteine-rich domain"/>
    <property type="match status" value="1"/>
</dbReference>
<evidence type="ECO:0000256" key="6">
    <source>
        <dbReference type="SAM" id="SignalP"/>
    </source>
</evidence>
<feature type="domain" description="J" evidence="7">
    <location>
        <begin position="23"/>
        <end position="125"/>
    </location>
</feature>
<dbReference type="SUPFAM" id="SSF49493">
    <property type="entry name" value="HSP40/DnaJ peptide-binding domain"/>
    <property type="match status" value="2"/>
</dbReference>
<dbReference type="PANTHER" id="PTHR43888">
    <property type="entry name" value="DNAJ-LIKE-2, ISOFORM A-RELATED"/>
    <property type="match status" value="1"/>
</dbReference>